<protein>
    <recommendedName>
        <fullName evidence="2">Aminotransferase class V domain-containing protein</fullName>
    </recommendedName>
</protein>
<keyword evidence="4" id="KW-1185">Reference proteome</keyword>
<gene>
    <name evidence="3" type="ORF">E0Z10_g10738</name>
</gene>
<keyword evidence="1" id="KW-0663">Pyridoxal phosphate</keyword>
<evidence type="ECO:0000313" key="4">
    <source>
        <dbReference type="Proteomes" id="UP000297716"/>
    </source>
</evidence>
<dbReference type="InterPro" id="IPR015421">
    <property type="entry name" value="PyrdxlP-dep_Trfase_major"/>
</dbReference>
<reference evidence="3 4" key="1">
    <citation type="submission" date="2019-03" db="EMBL/GenBank/DDBJ databases">
        <title>Draft genome sequence of Xylaria hypoxylon DSM 108379, a ubiquitous saprotrophic-parasitic fungi on hardwood.</title>
        <authorList>
            <person name="Buettner E."/>
            <person name="Leonhardt S."/>
            <person name="Gebauer A.M."/>
            <person name="Liers C."/>
            <person name="Hofrichter M."/>
            <person name="Kellner H."/>
        </authorList>
    </citation>
    <scope>NUCLEOTIDE SEQUENCE [LARGE SCALE GENOMIC DNA]</scope>
    <source>
        <strain evidence="3 4">DSM 108379</strain>
    </source>
</reference>
<sequence>MTSPSPLPAPVGPIVPFGRAMRDAHFAFSPGYTPINHGSYGTSPVSVRDAHATLRAEVEEAPDRFIVLEWPARLRESRAEIARILNCETDDVVFVPNATTASDTVFKNIRWQPGDVVLVYELVYDSAREGLRWLEDTLGVRVEVVPLRIPLPDDELVEAVVDAARRIHANGRERVRLAVVDTIVSMPGLRIPFETLVPALQAEGALVFVDGAHGIGHVDIDLNKLNPDFLVTSLNKWLFVPRGVSALYVPKRNQALIRSSIPTSYRYRKQGDVKEHGNKFVELFDYVATLDMTNFLMVKAALAFRAQVCDGEDAIKTYCRDIARKGANIAVEVLGTEAMGCTDSRMRECNFANVRLPLEIGEGGGKIPLSHAGNVVQWFKEAGVRESECYFQTCAYRGKFWWRLSGMVYVDVQDFRKGAEILGGLCERAKRGEYLGK</sequence>
<dbReference type="STRING" id="37992.A0A4Z0YD03"/>
<evidence type="ECO:0000256" key="1">
    <source>
        <dbReference type="ARBA" id="ARBA00022898"/>
    </source>
</evidence>
<name>A0A4Z0YD03_9PEZI</name>
<dbReference type="InterPro" id="IPR000192">
    <property type="entry name" value="Aminotrans_V_dom"/>
</dbReference>
<comment type="caution">
    <text evidence="3">The sequence shown here is derived from an EMBL/GenBank/DDBJ whole genome shotgun (WGS) entry which is preliminary data.</text>
</comment>
<dbReference type="SUPFAM" id="SSF53383">
    <property type="entry name" value="PLP-dependent transferases"/>
    <property type="match status" value="1"/>
</dbReference>
<dbReference type="InterPro" id="IPR015424">
    <property type="entry name" value="PyrdxlP-dep_Trfase"/>
</dbReference>
<feature type="domain" description="Aminotransferase class V" evidence="2">
    <location>
        <begin position="73"/>
        <end position="254"/>
    </location>
</feature>
<organism evidence="3 4">
    <name type="scientific">Xylaria hypoxylon</name>
    <dbReference type="NCBI Taxonomy" id="37992"/>
    <lineage>
        <taxon>Eukaryota</taxon>
        <taxon>Fungi</taxon>
        <taxon>Dikarya</taxon>
        <taxon>Ascomycota</taxon>
        <taxon>Pezizomycotina</taxon>
        <taxon>Sordariomycetes</taxon>
        <taxon>Xylariomycetidae</taxon>
        <taxon>Xylariales</taxon>
        <taxon>Xylariaceae</taxon>
        <taxon>Xylaria</taxon>
    </lineage>
</organism>
<dbReference type="OrthoDB" id="5978656at2759"/>
<accession>A0A4Z0YD03</accession>
<dbReference type="PANTHER" id="PTHR43092">
    <property type="entry name" value="L-CYSTEINE DESULFHYDRASE"/>
    <property type="match status" value="1"/>
</dbReference>
<evidence type="ECO:0000313" key="3">
    <source>
        <dbReference type="EMBL" id="TGJ77141.1"/>
    </source>
</evidence>
<dbReference type="PANTHER" id="PTHR43092:SF2">
    <property type="entry name" value="HERCYNYLCYSTEINE SULFOXIDE LYASE"/>
    <property type="match status" value="1"/>
</dbReference>
<proteinExistence type="predicted"/>
<dbReference type="Proteomes" id="UP000297716">
    <property type="component" value="Unassembled WGS sequence"/>
</dbReference>
<dbReference type="EMBL" id="SKBN01000472">
    <property type="protein sequence ID" value="TGJ77141.1"/>
    <property type="molecule type" value="Genomic_DNA"/>
</dbReference>
<dbReference type="Pfam" id="PF00266">
    <property type="entry name" value="Aminotran_5"/>
    <property type="match status" value="1"/>
</dbReference>
<dbReference type="AlphaFoldDB" id="A0A4Z0YD03"/>
<dbReference type="Gene3D" id="3.40.640.10">
    <property type="entry name" value="Type I PLP-dependent aspartate aminotransferase-like (Major domain)"/>
    <property type="match status" value="1"/>
</dbReference>
<evidence type="ECO:0000259" key="2">
    <source>
        <dbReference type="Pfam" id="PF00266"/>
    </source>
</evidence>